<reference evidence="2 3" key="1">
    <citation type="submission" date="2018-08" db="EMBL/GenBank/DDBJ databases">
        <title>Draft genome sequence of Rhodobacter sphaeroides FY.</title>
        <authorList>
            <person name="Rayyan A."/>
            <person name="Meyer T.E."/>
            <person name="Kyndt J.A."/>
        </authorList>
    </citation>
    <scope>NUCLEOTIDE SEQUENCE [LARGE SCALE GENOMIC DNA]</scope>
    <source>
        <strain evidence="2 3">FY</strain>
    </source>
</reference>
<gene>
    <name evidence="2" type="ORF">D1114_21220</name>
</gene>
<dbReference type="Proteomes" id="UP000266305">
    <property type="component" value="Unassembled WGS sequence"/>
</dbReference>
<organism evidence="2 3">
    <name type="scientific">Cereibacter sphaeroides</name>
    <name type="common">Rhodobacter sphaeroides</name>
    <dbReference type="NCBI Taxonomy" id="1063"/>
    <lineage>
        <taxon>Bacteria</taxon>
        <taxon>Pseudomonadati</taxon>
        <taxon>Pseudomonadota</taxon>
        <taxon>Alphaproteobacteria</taxon>
        <taxon>Rhodobacterales</taxon>
        <taxon>Paracoccaceae</taxon>
        <taxon>Cereibacter</taxon>
    </lineage>
</organism>
<evidence type="ECO:0000313" key="2">
    <source>
        <dbReference type="EMBL" id="RHZ91092.1"/>
    </source>
</evidence>
<protein>
    <recommendedName>
        <fullName evidence="4">DUF2946 domain-containing protein</fullName>
    </recommendedName>
</protein>
<sequence length="128" mass="13867">MRPLFVAEREIYPLRMIRFRLLEFCLAALLALAFVAGPGLRSAPSATPADTGHHVAQMEPSTGPCAEMTGKSLKDCAAACATMPVVLPAALQLLAHRRDSLHHAGWSERLAGRRPPPEHRPPRGSSRV</sequence>
<comment type="caution">
    <text evidence="2">The sequence shown here is derived from an EMBL/GenBank/DDBJ whole genome shotgun (WGS) entry which is preliminary data.</text>
</comment>
<feature type="region of interest" description="Disordered" evidence="1">
    <location>
        <begin position="105"/>
        <end position="128"/>
    </location>
</feature>
<proteinExistence type="predicted"/>
<name>A0AAX1UFK7_CERSP</name>
<evidence type="ECO:0000256" key="1">
    <source>
        <dbReference type="SAM" id="MobiDB-lite"/>
    </source>
</evidence>
<dbReference type="EMBL" id="QWGP01000039">
    <property type="protein sequence ID" value="RHZ91092.1"/>
    <property type="molecule type" value="Genomic_DNA"/>
</dbReference>
<evidence type="ECO:0000313" key="3">
    <source>
        <dbReference type="Proteomes" id="UP000266305"/>
    </source>
</evidence>
<evidence type="ECO:0008006" key="4">
    <source>
        <dbReference type="Google" id="ProtNLM"/>
    </source>
</evidence>
<accession>A0AAX1UFK7</accession>
<dbReference type="AlphaFoldDB" id="A0AAX1UFK7"/>